<dbReference type="PANTHER" id="PTHR13078:SF56">
    <property type="entry name" value="PEROXISOMAL MULTIFUNCTIONAL ENZYME TYPE 2"/>
    <property type="match status" value="1"/>
</dbReference>
<organism evidence="4 5">
    <name type="scientific">Pseudonocardia ailaonensis</name>
    <dbReference type="NCBI Taxonomy" id="367279"/>
    <lineage>
        <taxon>Bacteria</taxon>
        <taxon>Bacillati</taxon>
        <taxon>Actinomycetota</taxon>
        <taxon>Actinomycetes</taxon>
        <taxon>Pseudonocardiales</taxon>
        <taxon>Pseudonocardiaceae</taxon>
        <taxon>Pseudonocardia</taxon>
    </lineage>
</organism>
<dbReference type="SUPFAM" id="SSF54637">
    <property type="entry name" value="Thioesterase/thiol ester dehydrase-isomerase"/>
    <property type="match status" value="2"/>
</dbReference>
<keyword evidence="5" id="KW-1185">Reference proteome</keyword>
<dbReference type="InterPro" id="IPR054357">
    <property type="entry name" value="MFE-2_N"/>
</dbReference>
<dbReference type="InterPro" id="IPR002539">
    <property type="entry name" value="MaoC-like_dom"/>
</dbReference>
<feature type="domain" description="MaoC-like" evidence="2">
    <location>
        <begin position="163"/>
        <end position="263"/>
    </location>
</feature>
<protein>
    <submittedName>
        <fullName evidence="4">3-hydroxyacyl-thioester dehydratase HtdY</fullName>
    </submittedName>
</protein>
<evidence type="ECO:0000313" key="4">
    <source>
        <dbReference type="EMBL" id="GAA1827565.1"/>
    </source>
</evidence>
<evidence type="ECO:0000259" key="2">
    <source>
        <dbReference type="Pfam" id="PF01575"/>
    </source>
</evidence>
<dbReference type="PANTHER" id="PTHR13078">
    <property type="entry name" value="PEROXISOMAL MULTIFUNCTIONAL ENZYME TYPE 2-RELATED"/>
    <property type="match status" value="1"/>
</dbReference>
<feature type="domain" description="Peroxisomal multifunctional enzyme type 2-like N-terminal" evidence="3">
    <location>
        <begin position="21"/>
        <end position="142"/>
    </location>
</feature>
<gene>
    <name evidence="4" type="primary">htdY</name>
    <name evidence="4" type="ORF">GCM10009836_01590</name>
</gene>
<dbReference type="Proteomes" id="UP001500449">
    <property type="component" value="Unassembled WGS sequence"/>
</dbReference>
<reference evidence="4 5" key="1">
    <citation type="journal article" date="2019" name="Int. J. Syst. Evol. Microbiol.">
        <title>The Global Catalogue of Microorganisms (GCM) 10K type strain sequencing project: providing services to taxonomists for standard genome sequencing and annotation.</title>
        <authorList>
            <consortium name="The Broad Institute Genomics Platform"/>
            <consortium name="The Broad Institute Genome Sequencing Center for Infectious Disease"/>
            <person name="Wu L."/>
            <person name="Ma J."/>
        </authorList>
    </citation>
    <scope>NUCLEOTIDE SEQUENCE [LARGE SCALE GENOMIC DNA]</scope>
    <source>
        <strain evidence="4 5">JCM 16009</strain>
    </source>
</reference>
<proteinExistence type="inferred from homology"/>
<accession>A0ABN2MHH8</accession>
<dbReference type="InterPro" id="IPR029069">
    <property type="entry name" value="HotDog_dom_sf"/>
</dbReference>
<dbReference type="Gene3D" id="3.10.129.10">
    <property type="entry name" value="Hotdog Thioesterase"/>
    <property type="match status" value="1"/>
</dbReference>
<evidence type="ECO:0000256" key="1">
    <source>
        <dbReference type="ARBA" id="ARBA00005254"/>
    </source>
</evidence>
<name>A0ABN2MHH8_9PSEU</name>
<evidence type="ECO:0000259" key="3">
    <source>
        <dbReference type="Pfam" id="PF22622"/>
    </source>
</evidence>
<dbReference type="Pfam" id="PF01575">
    <property type="entry name" value="MaoC_dehydratas"/>
    <property type="match status" value="1"/>
</dbReference>
<evidence type="ECO:0000313" key="5">
    <source>
        <dbReference type="Proteomes" id="UP001500449"/>
    </source>
</evidence>
<sequence>MSINLAALGVRWDAGTVRWGSKDALLYAVGVGAGAADPSAELQFTTENSRGVDQVVLPTFLVTLRGNRTEGMPALGDFGNDRILHAEQAIELPGLIPVTGSARVGSVVSRILDKGKHALIEIESELRDTETDALVGTGRSMLHVRDAGGFGGDRGESAQWSLPDREPDHTLTATTRPEQALLYRLTGDRNPLHSDPTFAARASFDRPILHGLCTYGFAGRMLTEQVLGGDARRFRGMSVRFASPVWPGDVLTVRAWENGDEEVLFVVSVGDRVVLDRGRLTTVAEGSA</sequence>
<dbReference type="EMBL" id="BAAAQK010000001">
    <property type="protein sequence ID" value="GAA1827565.1"/>
    <property type="molecule type" value="Genomic_DNA"/>
</dbReference>
<comment type="caution">
    <text evidence="4">The sequence shown here is derived from an EMBL/GenBank/DDBJ whole genome shotgun (WGS) entry which is preliminary data.</text>
</comment>
<dbReference type="RefSeq" id="WP_344411533.1">
    <property type="nucleotide sequence ID" value="NZ_BAAAQK010000001.1"/>
</dbReference>
<dbReference type="Pfam" id="PF22622">
    <property type="entry name" value="MFE-2_hydrat-2_N"/>
    <property type="match status" value="1"/>
</dbReference>
<dbReference type="CDD" id="cd03448">
    <property type="entry name" value="HDE_HSD"/>
    <property type="match status" value="1"/>
</dbReference>
<comment type="similarity">
    <text evidence="1">Belongs to the enoyl-CoA hydratase/isomerase family.</text>
</comment>